<dbReference type="RefSeq" id="WP_085495388.1">
    <property type="nucleotide sequence ID" value="NZ_FXAZ01000004.1"/>
</dbReference>
<dbReference type="OrthoDB" id="9760715at2"/>
<dbReference type="Gene3D" id="3.40.50.300">
    <property type="entry name" value="P-loop containing nucleotide triphosphate hydrolases"/>
    <property type="match status" value="1"/>
</dbReference>
<dbReference type="Gene3D" id="3.40.50.10810">
    <property type="entry name" value="Tandem AAA-ATPase domain"/>
    <property type="match status" value="1"/>
</dbReference>
<accession>A0A1X7L5T3</accession>
<dbReference type="InterPro" id="IPR014001">
    <property type="entry name" value="Helicase_ATP-bd"/>
</dbReference>
<dbReference type="STRING" id="1852522.SAMN06295960_3020"/>
<dbReference type="PROSITE" id="PS51194">
    <property type="entry name" value="HELICASE_CTER"/>
    <property type="match status" value="1"/>
</dbReference>
<keyword evidence="2" id="KW-0862">Zinc</keyword>
<dbReference type="EMBL" id="FXAZ01000004">
    <property type="protein sequence ID" value="SMG49130.1"/>
    <property type="molecule type" value="Genomic_DNA"/>
</dbReference>
<evidence type="ECO:0000313" key="7">
    <source>
        <dbReference type="Proteomes" id="UP000193834"/>
    </source>
</evidence>
<evidence type="ECO:0000259" key="4">
    <source>
        <dbReference type="PROSITE" id="PS51192"/>
    </source>
</evidence>
<keyword evidence="7" id="KW-1185">Reference proteome</keyword>
<reference evidence="6 7" key="1">
    <citation type="submission" date="2017-04" db="EMBL/GenBank/DDBJ databases">
        <authorList>
            <person name="Afonso C.L."/>
            <person name="Miller P.J."/>
            <person name="Scott M.A."/>
            <person name="Spackman E."/>
            <person name="Goraichik I."/>
            <person name="Dimitrov K.M."/>
            <person name="Suarez D.L."/>
            <person name="Swayne D.E."/>
        </authorList>
    </citation>
    <scope>NUCLEOTIDE SEQUENCE [LARGE SCALE GENOMIC DNA]</scope>
    <source>
        <strain evidence="6 7">11</strain>
    </source>
</reference>
<dbReference type="FunFam" id="3.40.50.300:FF:000533">
    <property type="entry name" value="Helicase, Snf2 family"/>
    <property type="match status" value="1"/>
</dbReference>
<dbReference type="CDD" id="cd18793">
    <property type="entry name" value="SF2_C_SNF"/>
    <property type="match status" value="1"/>
</dbReference>
<dbReference type="PROSITE" id="PS50966">
    <property type="entry name" value="ZF_SWIM"/>
    <property type="match status" value="1"/>
</dbReference>
<evidence type="ECO:0000259" key="5">
    <source>
        <dbReference type="PROSITE" id="PS51194"/>
    </source>
</evidence>
<dbReference type="InterPro" id="IPR038718">
    <property type="entry name" value="SNF2-like_sf"/>
</dbReference>
<name>A0A1X7L5T3_9BACL</name>
<keyword evidence="2" id="KW-0479">Metal-binding</keyword>
<dbReference type="GO" id="GO:0005524">
    <property type="term" value="F:ATP binding"/>
    <property type="evidence" value="ECO:0007669"/>
    <property type="project" value="InterPro"/>
</dbReference>
<keyword evidence="1" id="KW-0378">Hydrolase</keyword>
<dbReference type="InterPro" id="IPR027417">
    <property type="entry name" value="P-loop_NTPase"/>
</dbReference>
<dbReference type="PANTHER" id="PTHR10799">
    <property type="entry name" value="SNF2/RAD54 HELICASE FAMILY"/>
    <property type="match status" value="1"/>
</dbReference>
<feature type="domain" description="SWIM-type" evidence="3">
    <location>
        <begin position="53"/>
        <end position="92"/>
    </location>
</feature>
<feature type="domain" description="Helicase C-terminal" evidence="5">
    <location>
        <begin position="928"/>
        <end position="1092"/>
    </location>
</feature>
<protein>
    <submittedName>
        <fullName evidence="6">SWIM zinc finger</fullName>
    </submittedName>
</protein>
<dbReference type="SUPFAM" id="SSF52540">
    <property type="entry name" value="P-loop containing nucleoside triphosphate hydrolases"/>
    <property type="match status" value="2"/>
</dbReference>
<proteinExistence type="predicted"/>
<evidence type="ECO:0000259" key="3">
    <source>
        <dbReference type="PROSITE" id="PS50966"/>
    </source>
</evidence>
<keyword evidence="2" id="KW-0863">Zinc-finger</keyword>
<sequence>MSHALSLSDIKSLCGTSAYRRGEAYFREHRVKKEEYRTSDGVYQAIVRGSDPYHVHIAFDGDKVAHAACTCPAYGTYRSYCKHIAATLLDIRAMERGEHAGGAAEEEPATPIRPAQRAASQLISLFEGIEEDHLELREEEAEARIPLTVEYACRFAQPIGQPPQFGIEIKLGTVRSYMVSNIKEFLEHVISQQEYTISKSFTWEPHVYRFRPQDETVLRALAELSSREQAYREVVQKSFNRYGSGGYFGQGRELYIPPFALQTILPLLSDCLVRFEANGVAYPGVALSENPLPVQFQLYEKGQAGYELSCDGLHELELVEHYQIAMAGRELYPLRAKQLRLLKDMRQLLQDTAPLYITHEELPLFIARVVPELSRMCQVHIENAIEERLVRVPLEAKLYLDMAERRMHARLTYQYGDVILEPMQQDIEELEKVDTEIRLRDVIKEDRIMALMEQSAFKYNGATLYMDQEEDIAHFLFYLLPRLERWVSIYTTPALQGTMRMRQAAPQLSVDLDPQMNWLDVDFEIEGMSETEIKELLTHLVEKKKYYRLQDGAYLWLDDTRFRRISQLMSGMGMKQKDVQGSHFSMSLTRGLYLLDEEETYGSASVKLGQDLRELLRNLRAPGSLSFEVPPSLESVLRDYQRTGYQWMRTLAHYRFGGILADDMGLGKTLQSIAFLQSQAGEARSTSQPALIVAPASLLYNWQYELSRFAPELRTAVIAGSKEERQLLLRAMGDDQAEHEVDVYITSYPLLRRDIEAYDGQGFRTLILDEAQAIKNHASQTAHAVKQLRAVQRFALTGTPIENRLEELWSIFDAVFPDLFMNRRQFLELSREHVALKVRPFILRRMKADVLTELPEKIETLQKTELYPDQKRLYLAYLSQLKEDTRTQLHEEGFQKSRMKILAGLTRLRQLCCHPALFLENYDGGSGKLEHLLELIQECMASGKRMLVFSQFTEMLKVIRLELESQLGLSCFYLDGSTPARERLELCNRFNEGQESVFLISLKAGGTGLNLTGADTVILYDLWWNPAVEQQAADRAHRMGQKKVVQVIRLVTQGTIEEKMIELQDRKRDLIDEVIQANDSESQSILTEQDIRDLLMLEER</sequence>
<dbReference type="InterPro" id="IPR049730">
    <property type="entry name" value="SNF2/RAD54-like_C"/>
</dbReference>
<dbReference type="Pfam" id="PF00271">
    <property type="entry name" value="Helicase_C"/>
    <property type="match status" value="1"/>
</dbReference>
<dbReference type="InterPro" id="IPR013663">
    <property type="entry name" value="Helicase_SWF/SNF/SWI_bac"/>
</dbReference>
<dbReference type="GO" id="GO:0008270">
    <property type="term" value="F:zinc ion binding"/>
    <property type="evidence" value="ECO:0007669"/>
    <property type="project" value="UniProtKB-KW"/>
</dbReference>
<evidence type="ECO:0000256" key="2">
    <source>
        <dbReference type="PROSITE-ProRule" id="PRU00325"/>
    </source>
</evidence>
<evidence type="ECO:0000313" key="6">
    <source>
        <dbReference type="EMBL" id="SMG49130.1"/>
    </source>
</evidence>
<dbReference type="SMART" id="SM00490">
    <property type="entry name" value="HELICc"/>
    <property type="match status" value="1"/>
</dbReference>
<dbReference type="InterPro" id="IPR007527">
    <property type="entry name" value="Znf_SWIM"/>
</dbReference>
<dbReference type="InterPro" id="IPR001650">
    <property type="entry name" value="Helicase_C-like"/>
</dbReference>
<dbReference type="Pfam" id="PF04434">
    <property type="entry name" value="SWIM"/>
    <property type="match status" value="1"/>
</dbReference>
<feature type="domain" description="Helicase ATP-binding" evidence="4">
    <location>
        <begin position="649"/>
        <end position="818"/>
    </location>
</feature>
<dbReference type="SMART" id="SM00487">
    <property type="entry name" value="DEXDc"/>
    <property type="match status" value="1"/>
</dbReference>
<evidence type="ECO:0000256" key="1">
    <source>
        <dbReference type="ARBA" id="ARBA00022801"/>
    </source>
</evidence>
<dbReference type="Pfam" id="PF00176">
    <property type="entry name" value="SNF2-rel_dom"/>
    <property type="match status" value="1"/>
</dbReference>
<dbReference type="PROSITE" id="PS51192">
    <property type="entry name" value="HELICASE_ATP_BIND_1"/>
    <property type="match status" value="1"/>
</dbReference>
<dbReference type="Proteomes" id="UP000193834">
    <property type="component" value="Unassembled WGS sequence"/>
</dbReference>
<organism evidence="6 7">
    <name type="scientific">Paenibacillus aquistagni</name>
    <dbReference type="NCBI Taxonomy" id="1852522"/>
    <lineage>
        <taxon>Bacteria</taxon>
        <taxon>Bacillati</taxon>
        <taxon>Bacillota</taxon>
        <taxon>Bacilli</taxon>
        <taxon>Bacillales</taxon>
        <taxon>Paenibacillaceae</taxon>
        <taxon>Paenibacillus</taxon>
    </lineage>
</organism>
<dbReference type="InterPro" id="IPR000330">
    <property type="entry name" value="SNF2_N"/>
</dbReference>
<dbReference type="GO" id="GO:0016787">
    <property type="term" value="F:hydrolase activity"/>
    <property type="evidence" value="ECO:0007669"/>
    <property type="project" value="UniProtKB-KW"/>
</dbReference>
<dbReference type="AlphaFoldDB" id="A0A1X7L5T3"/>
<gene>
    <name evidence="6" type="ORF">SAMN06295960_3020</name>
</gene>
<dbReference type="Pfam" id="PF08455">
    <property type="entry name" value="SNF2_assoc"/>
    <property type="match status" value="1"/>
</dbReference>